<feature type="domain" description="Amine oxidase" evidence="7">
    <location>
        <begin position="81"/>
        <end position="503"/>
    </location>
</feature>
<evidence type="ECO:0000313" key="11">
    <source>
        <dbReference type="Proteomes" id="UP000256710"/>
    </source>
</evidence>
<dbReference type="EC" id="1.4.3.4" evidence="9"/>
<feature type="compositionally biased region" description="Basic and acidic residues" evidence="5">
    <location>
        <begin position="1"/>
        <end position="10"/>
    </location>
</feature>
<gene>
    <name evidence="9" type="primary">maoB</name>
    <name evidence="8" type="ORF">CBM2605_U20016</name>
    <name evidence="9" type="ORF">CBM2607_MP10397</name>
</gene>
<geneLocation type="plasmid" evidence="9">
    <name>II</name>
</geneLocation>
<evidence type="ECO:0000256" key="4">
    <source>
        <dbReference type="PIRSR" id="PIRSR601613-1"/>
    </source>
</evidence>
<feature type="region of interest" description="Disordered" evidence="5">
    <location>
        <begin position="1"/>
        <end position="30"/>
    </location>
</feature>
<feature type="binding site" evidence="4">
    <location>
        <position position="483"/>
    </location>
    <ligand>
        <name>FAD</name>
        <dbReference type="ChEBI" id="CHEBI:57692"/>
    </ligand>
</feature>
<dbReference type="SUPFAM" id="SSF51905">
    <property type="entry name" value="FAD/NAD(P)-binding domain"/>
    <property type="match status" value="1"/>
</dbReference>
<evidence type="ECO:0000256" key="3">
    <source>
        <dbReference type="ARBA" id="ARBA00023002"/>
    </source>
</evidence>
<dbReference type="PRINTS" id="PR00757">
    <property type="entry name" value="AMINEOXDASEF"/>
</dbReference>
<evidence type="ECO:0000259" key="7">
    <source>
        <dbReference type="Pfam" id="PF01593"/>
    </source>
</evidence>
<evidence type="ECO:0000313" key="8">
    <source>
        <dbReference type="EMBL" id="SOZ40944.1"/>
    </source>
</evidence>
<dbReference type="SUPFAM" id="SSF54373">
    <property type="entry name" value="FAD-linked reductases, C-terminal domain"/>
    <property type="match status" value="1"/>
</dbReference>
<keyword evidence="11" id="KW-1185">Reference proteome</keyword>
<evidence type="ECO:0000256" key="2">
    <source>
        <dbReference type="ARBA" id="ARBA00005995"/>
    </source>
</evidence>
<dbReference type="PROSITE" id="PS51318">
    <property type="entry name" value="TAT"/>
    <property type="match status" value="1"/>
</dbReference>
<comment type="similarity">
    <text evidence="2">Belongs to the flavin monoamine oxidase family.</text>
</comment>
<evidence type="ECO:0000313" key="10">
    <source>
        <dbReference type="Proteomes" id="UP000255168"/>
    </source>
</evidence>
<name>A0A375HNI7_9BURK</name>
<dbReference type="AlphaFoldDB" id="A0A375HNI7"/>
<dbReference type="Proteomes" id="UP000255168">
    <property type="component" value="Plasmid II"/>
</dbReference>
<feature type="binding site" evidence="4">
    <location>
        <position position="297"/>
    </location>
    <ligand>
        <name>FAD</name>
        <dbReference type="ChEBI" id="CHEBI:57692"/>
    </ligand>
</feature>
<dbReference type="PANTHER" id="PTHR43563:SF1">
    <property type="entry name" value="AMINE OXIDASE [FLAVIN-CONTAINING] B"/>
    <property type="match status" value="1"/>
</dbReference>
<feature type="binding site" evidence="4">
    <location>
        <position position="404"/>
    </location>
    <ligand>
        <name>substrate</name>
    </ligand>
</feature>
<keyword evidence="9" id="KW-0614">Plasmid</keyword>
<proteinExistence type="inferred from homology"/>
<dbReference type="PANTHER" id="PTHR43563">
    <property type="entry name" value="AMINE OXIDASE"/>
    <property type="match status" value="1"/>
</dbReference>
<dbReference type="InterPro" id="IPR050703">
    <property type="entry name" value="Flavin_MAO"/>
</dbReference>
<accession>A0A375HNI7</accession>
<organism evidence="9 10">
    <name type="scientific">Cupriavidus neocaledonicus</name>
    <dbReference type="NCBI Taxonomy" id="1040979"/>
    <lineage>
        <taxon>Bacteria</taxon>
        <taxon>Pseudomonadati</taxon>
        <taxon>Pseudomonadota</taxon>
        <taxon>Betaproteobacteria</taxon>
        <taxon>Burkholderiales</taxon>
        <taxon>Burkholderiaceae</taxon>
        <taxon>Cupriavidus</taxon>
    </lineage>
</organism>
<keyword evidence="3 9" id="KW-0560">Oxidoreductase</keyword>
<protein>
    <submittedName>
        <fullName evidence="9">Monoamine oxidase (Flavin containing)</fullName>
        <ecNumber evidence="9">1.4.3.4</ecNumber>
    </submittedName>
</protein>
<dbReference type="EMBL" id="LT984807">
    <property type="protein sequence ID" value="SPD58995.1"/>
    <property type="molecule type" value="Genomic_DNA"/>
</dbReference>
<dbReference type="Pfam" id="PF01593">
    <property type="entry name" value="Amino_oxidase"/>
    <property type="match status" value="1"/>
</dbReference>
<dbReference type="Gene3D" id="3.50.50.60">
    <property type="entry name" value="FAD/NAD(P)-binding domain"/>
    <property type="match status" value="1"/>
</dbReference>
<comment type="cofactor">
    <cofactor evidence="1">
        <name>FAD</name>
        <dbReference type="ChEBI" id="CHEBI:57692"/>
    </cofactor>
</comment>
<dbReference type="InterPro" id="IPR001613">
    <property type="entry name" value="Flavin_amine_oxidase"/>
</dbReference>
<dbReference type="InterPro" id="IPR006311">
    <property type="entry name" value="TAT_signal"/>
</dbReference>
<evidence type="ECO:0000256" key="6">
    <source>
        <dbReference type="SAM" id="Phobius"/>
    </source>
</evidence>
<feature type="transmembrane region" description="Helical" evidence="6">
    <location>
        <begin position="34"/>
        <end position="55"/>
    </location>
</feature>
<dbReference type="Gene3D" id="1.10.405.10">
    <property type="entry name" value="Guanine Nucleotide Dissociation Inhibitor, domain 1"/>
    <property type="match status" value="1"/>
</dbReference>
<dbReference type="InterPro" id="IPR002937">
    <property type="entry name" value="Amino_oxidase"/>
</dbReference>
<dbReference type="EMBL" id="OFTC01000088">
    <property type="protein sequence ID" value="SOZ40944.1"/>
    <property type="molecule type" value="Genomic_DNA"/>
</dbReference>
<evidence type="ECO:0000256" key="1">
    <source>
        <dbReference type="ARBA" id="ARBA00001974"/>
    </source>
</evidence>
<dbReference type="Gene3D" id="3.90.660.10">
    <property type="match status" value="1"/>
</dbReference>
<evidence type="ECO:0000256" key="5">
    <source>
        <dbReference type="SAM" id="MobiDB-lite"/>
    </source>
</evidence>
<evidence type="ECO:0000313" key="9">
    <source>
        <dbReference type="EMBL" id="SPD58995.1"/>
    </source>
</evidence>
<dbReference type="RefSeq" id="WP_081610669.1">
    <property type="nucleotide sequence ID" value="NZ_AQUR01000064.1"/>
</dbReference>
<keyword evidence="6" id="KW-0812">Transmembrane</keyword>
<feature type="binding site" evidence="4">
    <location>
        <begin position="102"/>
        <end position="103"/>
    </location>
    <ligand>
        <name>FAD</name>
        <dbReference type="ChEBI" id="CHEBI:57692"/>
    </ligand>
</feature>
<dbReference type="InterPro" id="IPR036188">
    <property type="entry name" value="FAD/NAD-bd_sf"/>
</dbReference>
<dbReference type="Proteomes" id="UP000256710">
    <property type="component" value="Unassembled WGS sequence"/>
</dbReference>
<geneLocation type="plasmid" evidence="10">
    <name>ii</name>
</geneLocation>
<sequence>MSEHTRRRDGAAQVEAIQNRTPGSGPDSHTRRRLLGIAAAAAATSLAVAAAPHAANAAPRRAGAARAQRDVLDVAILGAGLAGLTAARDLQRAGCQAFVVLEARNRVGGRTYNHDLGNSVVSEAGGQWIGPGQTAIADLARELGVETFGTYYAGKTVFLADNIRVTQDLHGGIGAQGQVAARLSEMARGVPSGAPWKASKAAEYDKLTLGDWLARQGLSNEEKFSFSMAATLSLGAPPAQLGLLHYLSVINSANSDYDTLEKIKDGAQETRFVGGSQILSVRMAQDLGDKVRLSCPVRKIVGWDREIVELHTDGGVVRARHVIAALNPALCQQIVFDPPLPPGRAQLHRAWPAHAPMRKAAHVYPQPFWREKGFNGQVVPLDGPLIWSVDNSPPDGSVGVLSAFVKPGYLPAEPSAAEPILSAVYARAFGDQALKPTQYHDLDWGKVDPWSMSCINPMPAGFWTKLGQHLHPPLGRLIWSGTETADIWAGAMDGAVRSGHRAALQALGALQAPLPSPVAEA</sequence>
<dbReference type="GO" id="GO:0097621">
    <property type="term" value="F:monoamine oxidase activity"/>
    <property type="evidence" value="ECO:0007669"/>
    <property type="project" value="UniProtKB-EC"/>
</dbReference>
<keyword evidence="6" id="KW-1133">Transmembrane helix</keyword>
<keyword evidence="6" id="KW-0472">Membrane</keyword>
<reference evidence="10 11" key="1">
    <citation type="submission" date="2018-01" db="EMBL/GenBank/DDBJ databases">
        <authorList>
            <person name="Clerissi C."/>
        </authorList>
    </citation>
    <scope>NUCLEOTIDE SEQUENCE [LARGE SCALE GENOMIC DNA]</scope>
    <source>
        <strain evidence="8">Cupriavidus taiwanensis STM 6082</strain>
        <strain evidence="9">Cupriavidus taiwanensis STM 6160</strain>
        <plasmid evidence="9">II</plasmid>
        <plasmid evidence="10">ii</plasmid>
    </source>
</reference>